<dbReference type="EMBL" id="CAJNOM010000464">
    <property type="protein sequence ID" value="CAF1452864.1"/>
    <property type="molecule type" value="Genomic_DNA"/>
</dbReference>
<dbReference type="AlphaFoldDB" id="A0A815PQX0"/>
<dbReference type="GO" id="GO:0030154">
    <property type="term" value="P:cell differentiation"/>
    <property type="evidence" value="ECO:0007669"/>
    <property type="project" value="UniProtKB-KW"/>
</dbReference>
<keyword evidence="10" id="KW-0744">Spermatogenesis</keyword>
<dbReference type="GO" id="GO:0007283">
    <property type="term" value="P:spermatogenesis"/>
    <property type="evidence" value="ECO:0007669"/>
    <property type="project" value="UniProtKB-KW"/>
</dbReference>
<proteinExistence type="inferred from homology"/>
<evidence type="ECO:0000256" key="9">
    <source>
        <dbReference type="ARBA" id="ARBA00022843"/>
    </source>
</evidence>
<dbReference type="EMBL" id="CAJNOI010000043">
    <property type="protein sequence ID" value="CAF0924555.1"/>
    <property type="molecule type" value="Genomic_DNA"/>
</dbReference>
<dbReference type="Proteomes" id="UP000663832">
    <property type="component" value="Unassembled WGS sequence"/>
</dbReference>
<dbReference type="PANTHER" id="PTHR24346:SF102">
    <property type="entry name" value="TESTIS-SPECIFIC SERINE_THREONINE-PROTEIN KINASE 1"/>
    <property type="match status" value="1"/>
</dbReference>
<evidence type="ECO:0000259" key="13">
    <source>
        <dbReference type="PROSITE" id="PS50011"/>
    </source>
</evidence>
<dbReference type="InterPro" id="IPR008271">
    <property type="entry name" value="Ser/Thr_kinase_AS"/>
</dbReference>
<protein>
    <recommendedName>
        <fullName evidence="13">Protein kinase domain-containing protein</fullName>
    </recommendedName>
</protein>
<dbReference type="PROSITE" id="PS00108">
    <property type="entry name" value="PROTEIN_KINASE_ST"/>
    <property type="match status" value="1"/>
</dbReference>
<keyword evidence="12" id="KW-0808">Transferase</keyword>
<dbReference type="OrthoDB" id="541276at2759"/>
<keyword evidence="4" id="KW-0479">Metal-binding</keyword>
<evidence type="ECO:0000256" key="10">
    <source>
        <dbReference type="ARBA" id="ARBA00022871"/>
    </source>
</evidence>
<keyword evidence="7 11" id="KW-0067">ATP-binding</keyword>
<evidence type="ECO:0000256" key="2">
    <source>
        <dbReference type="ARBA" id="ARBA00022473"/>
    </source>
</evidence>
<evidence type="ECO:0000256" key="6">
    <source>
        <dbReference type="ARBA" id="ARBA00022782"/>
    </source>
</evidence>
<accession>A0A815PQX0</accession>
<evidence type="ECO:0000256" key="5">
    <source>
        <dbReference type="ARBA" id="ARBA00022741"/>
    </source>
</evidence>
<dbReference type="InterPro" id="IPR000719">
    <property type="entry name" value="Prot_kinase_dom"/>
</dbReference>
<comment type="caution">
    <text evidence="15">The sequence shown here is derived from an EMBL/GenBank/DDBJ whole genome shotgun (WGS) entry which is preliminary data.</text>
</comment>
<evidence type="ECO:0000256" key="11">
    <source>
        <dbReference type="PROSITE-ProRule" id="PRU10141"/>
    </source>
</evidence>
<comment type="cofactor">
    <cofactor evidence="1">
        <name>Mg(2+)</name>
        <dbReference type="ChEBI" id="CHEBI:18420"/>
    </cofactor>
</comment>
<dbReference type="PROSITE" id="PS00107">
    <property type="entry name" value="PROTEIN_KINASE_ATP"/>
    <property type="match status" value="1"/>
</dbReference>
<dbReference type="Gene3D" id="1.10.510.10">
    <property type="entry name" value="Transferase(Phosphotransferase) domain 1"/>
    <property type="match status" value="1"/>
</dbReference>
<dbReference type="Proteomes" id="UP000663877">
    <property type="component" value="Unassembled WGS sequence"/>
</dbReference>
<evidence type="ECO:0000256" key="1">
    <source>
        <dbReference type="ARBA" id="ARBA00001946"/>
    </source>
</evidence>
<keyword evidence="8" id="KW-0460">Magnesium</keyword>
<evidence type="ECO:0000256" key="4">
    <source>
        <dbReference type="ARBA" id="ARBA00022723"/>
    </source>
</evidence>
<evidence type="ECO:0000256" key="3">
    <source>
        <dbReference type="ARBA" id="ARBA00022553"/>
    </source>
</evidence>
<keyword evidence="3" id="KW-0597">Phosphoprotein</keyword>
<dbReference type="GO" id="GO:0035556">
    <property type="term" value="P:intracellular signal transduction"/>
    <property type="evidence" value="ECO:0007669"/>
    <property type="project" value="TreeGrafter"/>
</dbReference>
<evidence type="ECO:0000313" key="16">
    <source>
        <dbReference type="Proteomes" id="UP000663832"/>
    </source>
</evidence>
<evidence type="ECO:0000313" key="15">
    <source>
        <dbReference type="EMBL" id="CAF1452864.1"/>
    </source>
</evidence>
<dbReference type="InterPro" id="IPR011009">
    <property type="entry name" value="Kinase-like_dom_sf"/>
</dbReference>
<dbReference type="PROSITE" id="PS50011">
    <property type="entry name" value="PROTEIN_KINASE_DOM"/>
    <property type="match status" value="1"/>
</dbReference>
<keyword evidence="6" id="KW-0221">Differentiation</keyword>
<evidence type="ECO:0000313" key="14">
    <source>
        <dbReference type="EMBL" id="CAF0924555.1"/>
    </source>
</evidence>
<dbReference type="GO" id="GO:0000287">
    <property type="term" value="F:magnesium ion binding"/>
    <property type="evidence" value="ECO:0007669"/>
    <property type="project" value="UniProtKB-ARBA"/>
</dbReference>
<dbReference type="SUPFAM" id="SSF56112">
    <property type="entry name" value="Protein kinase-like (PK-like)"/>
    <property type="match status" value="1"/>
</dbReference>
<dbReference type="GO" id="GO:0005737">
    <property type="term" value="C:cytoplasm"/>
    <property type="evidence" value="ECO:0007669"/>
    <property type="project" value="TreeGrafter"/>
</dbReference>
<keyword evidence="5 11" id="KW-0547">Nucleotide-binding</keyword>
<dbReference type="Pfam" id="PF00069">
    <property type="entry name" value="Pkinase"/>
    <property type="match status" value="1"/>
</dbReference>
<gene>
    <name evidence="14" type="ORF">BJG266_LOCUS11726</name>
    <name evidence="15" type="ORF">QVE165_LOCUS40410</name>
</gene>
<feature type="binding site" evidence="11">
    <location>
        <position position="76"/>
    </location>
    <ligand>
        <name>ATP</name>
        <dbReference type="ChEBI" id="CHEBI:30616"/>
    </ligand>
</feature>
<feature type="domain" description="Protein kinase" evidence="13">
    <location>
        <begin position="47"/>
        <end position="300"/>
    </location>
</feature>
<dbReference type="GO" id="GO:0000226">
    <property type="term" value="P:microtubule cytoskeleton organization"/>
    <property type="evidence" value="ECO:0007669"/>
    <property type="project" value="TreeGrafter"/>
</dbReference>
<reference evidence="15" key="1">
    <citation type="submission" date="2021-02" db="EMBL/GenBank/DDBJ databases">
        <authorList>
            <person name="Nowell W R."/>
        </authorList>
    </citation>
    <scope>NUCLEOTIDE SEQUENCE</scope>
</reference>
<evidence type="ECO:0000256" key="12">
    <source>
        <dbReference type="RuleBase" id="RU000304"/>
    </source>
</evidence>
<keyword evidence="16" id="KW-1185">Reference proteome</keyword>
<comment type="similarity">
    <text evidence="12">Belongs to the protein kinase superfamily.</text>
</comment>
<dbReference type="PANTHER" id="PTHR24346">
    <property type="entry name" value="MAP/MICROTUBULE AFFINITY-REGULATING KINASE"/>
    <property type="match status" value="1"/>
</dbReference>
<keyword evidence="12" id="KW-0418">Kinase</keyword>
<sequence>MTTTPLSHLNNCDTNSPITSLINKHNHHHHSILLNNNDEIELARYGLRVGSTLGTGTYAKVKSAYSEQLSHKVAIKIINRRKAPADFQRHFLPRELSILQQINHLHIVQVYDIFSYGSKLCIVMELAKTDLLDYIKLIGKLNEDKARKMFTQLISAVDYLHQINIVHRDLKCENVLLDKNFDVKLSDFGFARIIQTNELSHTYCGSAAYASCEILQGIPYYAIPADIWSCGVILYIMVYGSMPFDDSNIRKLVRYQLEKKIHFSRYKPLSYECKQLILSLLEPDIKLRASIIQIKNHDWIKGRISSNINNDSPTNISLLGIGKSIPKIFNPTINNMQESTIKMMKTTINDNYHISTIHRKNSSTQIIDDSLIITKSLAKD</sequence>
<name>A0A815PQX0_9BILA</name>
<organism evidence="15 16">
    <name type="scientific">Adineta steineri</name>
    <dbReference type="NCBI Taxonomy" id="433720"/>
    <lineage>
        <taxon>Eukaryota</taxon>
        <taxon>Metazoa</taxon>
        <taxon>Spiralia</taxon>
        <taxon>Gnathifera</taxon>
        <taxon>Rotifera</taxon>
        <taxon>Eurotatoria</taxon>
        <taxon>Bdelloidea</taxon>
        <taxon>Adinetida</taxon>
        <taxon>Adinetidae</taxon>
        <taxon>Adineta</taxon>
    </lineage>
</organism>
<dbReference type="SMART" id="SM00220">
    <property type="entry name" value="S_TKc"/>
    <property type="match status" value="1"/>
</dbReference>
<dbReference type="InterPro" id="IPR017441">
    <property type="entry name" value="Protein_kinase_ATP_BS"/>
</dbReference>
<evidence type="ECO:0000256" key="7">
    <source>
        <dbReference type="ARBA" id="ARBA00022840"/>
    </source>
</evidence>
<evidence type="ECO:0000256" key="8">
    <source>
        <dbReference type="ARBA" id="ARBA00022842"/>
    </source>
</evidence>
<dbReference type="GO" id="GO:0005524">
    <property type="term" value="F:ATP binding"/>
    <property type="evidence" value="ECO:0007669"/>
    <property type="project" value="UniProtKB-UniRule"/>
</dbReference>
<dbReference type="FunFam" id="1.10.510.10:FF:000658">
    <property type="entry name" value="Protein CBG12184"/>
    <property type="match status" value="1"/>
</dbReference>
<keyword evidence="2" id="KW-0217">Developmental protein</keyword>
<keyword evidence="9" id="KW-0832">Ubl conjugation</keyword>
<keyword evidence="12" id="KW-0723">Serine/threonine-protein kinase</keyword>
<dbReference type="GO" id="GO:0050321">
    <property type="term" value="F:tau-protein kinase activity"/>
    <property type="evidence" value="ECO:0007669"/>
    <property type="project" value="TreeGrafter"/>
</dbReference>